<reference evidence="3" key="1">
    <citation type="submission" date="2016-10" db="EMBL/GenBank/DDBJ databases">
        <authorList>
            <person name="Varghese N."/>
            <person name="Submissions S."/>
        </authorList>
    </citation>
    <scope>NUCLEOTIDE SEQUENCE [LARGE SCALE GENOMIC DNA]</scope>
    <source>
        <strain evidence="3">OK042</strain>
    </source>
</reference>
<feature type="domain" description="N-acetyltransferase" evidence="1">
    <location>
        <begin position="13"/>
        <end position="166"/>
    </location>
</feature>
<dbReference type="PROSITE" id="PS51186">
    <property type="entry name" value="GNAT"/>
    <property type="match status" value="1"/>
</dbReference>
<dbReference type="InterPro" id="IPR016181">
    <property type="entry name" value="Acyl_CoA_acyltransferase"/>
</dbReference>
<keyword evidence="2" id="KW-0808">Transferase</keyword>
<evidence type="ECO:0000313" key="3">
    <source>
        <dbReference type="Proteomes" id="UP000198915"/>
    </source>
</evidence>
<proteinExistence type="predicted"/>
<dbReference type="RefSeq" id="WP_092266467.1">
    <property type="nucleotide sequence ID" value="NZ_FORT01000001.1"/>
</dbReference>
<organism evidence="2 3">
    <name type="scientific">Brevibacillus centrosporus</name>
    <dbReference type="NCBI Taxonomy" id="54910"/>
    <lineage>
        <taxon>Bacteria</taxon>
        <taxon>Bacillati</taxon>
        <taxon>Bacillota</taxon>
        <taxon>Bacilli</taxon>
        <taxon>Bacillales</taxon>
        <taxon>Paenibacillaceae</taxon>
        <taxon>Brevibacillus</taxon>
    </lineage>
</organism>
<accession>A0A1I3MGE1</accession>
<gene>
    <name evidence="2" type="ORF">SAMN05518846_101612</name>
</gene>
<dbReference type="AlphaFoldDB" id="A0A1I3MGE1"/>
<sequence>MAAQTNLAQTVQLAFYHPDHKDVLYSFDLPQEQMQFTGMPTDVLEPAIQDEQQYPIVILADSRPVGFFILHNSETRIEYTDNETALLLRAFSVNNADQGKGYAKQALLQLKDFVQQSFPQVEEIVLAVNMRNLAARQVYLKSGFLDEGRTRMGAIGPQHVLVMPIF</sequence>
<dbReference type="Pfam" id="PF00583">
    <property type="entry name" value="Acetyltransf_1"/>
    <property type="match status" value="1"/>
</dbReference>
<dbReference type="InterPro" id="IPR000182">
    <property type="entry name" value="GNAT_dom"/>
</dbReference>
<protein>
    <submittedName>
        <fullName evidence="2">Protein N-acetyltransferase, RimJ/RimL family</fullName>
    </submittedName>
</protein>
<dbReference type="SUPFAM" id="SSF55729">
    <property type="entry name" value="Acyl-CoA N-acyltransferases (Nat)"/>
    <property type="match status" value="1"/>
</dbReference>
<keyword evidence="3" id="KW-1185">Reference proteome</keyword>
<dbReference type="GO" id="GO:0016747">
    <property type="term" value="F:acyltransferase activity, transferring groups other than amino-acyl groups"/>
    <property type="evidence" value="ECO:0007669"/>
    <property type="project" value="InterPro"/>
</dbReference>
<name>A0A1I3MGE1_9BACL</name>
<dbReference type="Gene3D" id="3.40.630.30">
    <property type="match status" value="1"/>
</dbReference>
<evidence type="ECO:0000259" key="1">
    <source>
        <dbReference type="PROSITE" id="PS51186"/>
    </source>
</evidence>
<dbReference type="STRING" id="1884381.SAMN05518846_101612"/>
<dbReference type="EMBL" id="FORT01000001">
    <property type="protein sequence ID" value="SFI95870.1"/>
    <property type="molecule type" value="Genomic_DNA"/>
</dbReference>
<dbReference type="Proteomes" id="UP000198915">
    <property type="component" value="Unassembled WGS sequence"/>
</dbReference>
<evidence type="ECO:0000313" key="2">
    <source>
        <dbReference type="EMBL" id="SFI95870.1"/>
    </source>
</evidence>